<keyword evidence="1" id="KW-0472">Membrane</keyword>
<proteinExistence type="predicted"/>
<gene>
    <name evidence="2" type="ORF">NCAV_0941</name>
</gene>
<sequence length="54" mass="5918">MADDIISIIIIWSWFKLFIVEVSIGICGGVAERLCARLQSGYTGVRIPSPPLLV</sequence>
<dbReference type="EMBL" id="LT981265">
    <property type="protein sequence ID" value="SPC34118.1"/>
    <property type="molecule type" value="Genomic_DNA"/>
</dbReference>
<name>A0A2K5AR44_9ARCH</name>
<keyword evidence="1" id="KW-0812">Transmembrane</keyword>
<feature type="transmembrane region" description="Helical" evidence="1">
    <location>
        <begin position="6"/>
        <end position="31"/>
    </location>
</feature>
<evidence type="ECO:0000313" key="2">
    <source>
        <dbReference type="EMBL" id="SPC34118.1"/>
    </source>
</evidence>
<keyword evidence="3" id="KW-1185">Reference proteome</keyword>
<dbReference type="KEGG" id="ncv:NCAV_0941"/>
<evidence type="ECO:0000256" key="1">
    <source>
        <dbReference type="SAM" id="Phobius"/>
    </source>
</evidence>
<protein>
    <submittedName>
        <fullName evidence="2">Uncharacterized protein</fullName>
    </submittedName>
</protein>
<evidence type="ECO:0000313" key="3">
    <source>
        <dbReference type="Proteomes" id="UP000236248"/>
    </source>
</evidence>
<accession>A0A2K5AR44</accession>
<dbReference type="Proteomes" id="UP000236248">
    <property type="component" value="Chromosome NCAV"/>
</dbReference>
<keyword evidence="1" id="KW-1133">Transmembrane helix</keyword>
<dbReference type="AlphaFoldDB" id="A0A2K5AR44"/>
<organism evidence="2 3">
    <name type="scientific">Candidatus Nitrosocaldus cavascurensis</name>
    <dbReference type="NCBI Taxonomy" id="2058097"/>
    <lineage>
        <taxon>Archaea</taxon>
        <taxon>Nitrososphaerota</taxon>
        <taxon>Nitrososphaeria</taxon>
        <taxon>Candidatus Nitrosocaldales</taxon>
        <taxon>Candidatus Nitrosocaldaceae</taxon>
        <taxon>Candidatus Nitrosocaldus</taxon>
    </lineage>
</organism>
<reference evidence="3" key="1">
    <citation type="submission" date="2018-01" db="EMBL/GenBank/DDBJ databases">
        <authorList>
            <person name="Kerou L M."/>
        </authorList>
    </citation>
    <scope>NUCLEOTIDE SEQUENCE [LARGE SCALE GENOMIC DNA]</scope>
    <source>
        <strain evidence="3">SCU2</strain>
    </source>
</reference>